<dbReference type="PANTHER" id="PTHR11712">
    <property type="entry name" value="POLYKETIDE SYNTHASE-RELATED"/>
    <property type="match status" value="1"/>
</dbReference>
<dbReference type="SUPFAM" id="SSF53901">
    <property type="entry name" value="Thiolase-like"/>
    <property type="match status" value="2"/>
</dbReference>
<organism evidence="3 4">
    <name type="scientific">Pseudorhodoplanes sinuspersici</name>
    <dbReference type="NCBI Taxonomy" id="1235591"/>
    <lineage>
        <taxon>Bacteria</taxon>
        <taxon>Pseudomonadati</taxon>
        <taxon>Pseudomonadota</taxon>
        <taxon>Alphaproteobacteria</taxon>
        <taxon>Hyphomicrobiales</taxon>
        <taxon>Pseudorhodoplanes</taxon>
    </lineage>
</organism>
<protein>
    <submittedName>
        <fullName evidence="3">Beta-ketoacyl-ACP synthase II</fullName>
    </submittedName>
</protein>
<evidence type="ECO:0000259" key="2">
    <source>
        <dbReference type="Pfam" id="PF00109"/>
    </source>
</evidence>
<dbReference type="InterPro" id="IPR016039">
    <property type="entry name" value="Thiolase-like"/>
</dbReference>
<gene>
    <name evidence="3" type="ORF">CAK95_20140</name>
</gene>
<dbReference type="STRING" id="1235591.CAK95_20140"/>
<feature type="domain" description="Beta-ketoacyl synthase-like N-terminal" evidence="2">
    <location>
        <begin position="58"/>
        <end position="206"/>
    </location>
</feature>
<accession>A0A1W6ZUZ2</accession>
<evidence type="ECO:0000256" key="1">
    <source>
        <dbReference type="ARBA" id="ARBA00022679"/>
    </source>
</evidence>
<dbReference type="GO" id="GO:0004315">
    <property type="term" value="F:3-oxoacyl-[acyl-carrier-protein] synthase activity"/>
    <property type="evidence" value="ECO:0007669"/>
    <property type="project" value="TreeGrafter"/>
</dbReference>
<dbReference type="Pfam" id="PF00109">
    <property type="entry name" value="ketoacyl-synt"/>
    <property type="match status" value="1"/>
</dbReference>
<dbReference type="Proteomes" id="UP000194137">
    <property type="component" value="Chromosome"/>
</dbReference>
<dbReference type="KEGG" id="psin:CAK95_20140"/>
<keyword evidence="1" id="KW-0808">Transferase</keyword>
<evidence type="ECO:0000313" key="3">
    <source>
        <dbReference type="EMBL" id="ARQ01150.1"/>
    </source>
</evidence>
<dbReference type="AlphaFoldDB" id="A0A1W6ZUZ2"/>
<name>A0A1W6ZUZ2_9HYPH</name>
<keyword evidence="4" id="KW-1185">Reference proteome</keyword>
<dbReference type="GO" id="GO:0006633">
    <property type="term" value="P:fatty acid biosynthetic process"/>
    <property type="evidence" value="ECO:0007669"/>
    <property type="project" value="TreeGrafter"/>
</dbReference>
<dbReference type="OrthoDB" id="9808685at2"/>
<dbReference type="EMBL" id="CP021112">
    <property type="protein sequence ID" value="ARQ01150.1"/>
    <property type="molecule type" value="Genomic_DNA"/>
</dbReference>
<dbReference type="RefSeq" id="WP_086089543.1">
    <property type="nucleotide sequence ID" value="NZ_CP021112.1"/>
</dbReference>
<evidence type="ECO:0000313" key="4">
    <source>
        <dbReference type="Proteomes" id="UP000194137"/>
    </source>
</evidence>
<reference evidence="3 4" key="1">
    <citation type="submission" date="2017-05" db="EMBL/GenBank/DDBJ databases">
        <title>Full genome sequence of Pseudorhodoplanes sinuspersici.</title>
        <authorList>
            <person name="Dastgheib S.M.M."/>
            <person name="Shavandi M."/>
            <person name="Tirandaz H."/>
        </authorList>
    </citation>
    <scope>NUCLEOTIDE SEQUENCE [LARGE SCALE GENOMIC DNA]</scope>
    <source>
        <strain evidence="3 4">RIPI110</strain>
    </source>
</reference>
<proteinExistence type="predicted"/>
<dbReference type="InterPro" id="IPR000794">
    <property type="entry name" value="Beta-ketoacyl_synthase"/>
</dbReference>
<dbReference type="NCBIfam" id="NF005084">
    <property type="entry name" value="PRK06519.1"/>
    <property type="match status" value="1"/>
</dbReference>
<dbReference type="InterPro" id="IPR014030">
    <property type="entry name" value="Ketoacyl_synth_N"/>
</dbReference>
<dbReference type="Gene3D" id="3.40.47.10">
    <property type="match status" value="1"/>
</dbReference>
<dbReference type="PANTHER" id="PTHR11712:SF336">
    <property type="entry name" value="3-OXOACYL-[ACYL-CARRIER-PROTEIN] SYNTHASE, MITOCHONDRIAL"/>
    <property type="match status" value="1"/>
</dbReference>
<sequence length="395" mass="41806">MSDRHDVWITGIGLVSALGEGLDQHWDKLMAGGTPAYDDKTFAPYITFPVGPIEYDTQIPKRDQRQMEAWQRIGVYAAGLALTDAGVAKNTEILDRTDMIVAAGGGERDVTVDTAILTDVRNAEKRDAFVNERLMSDLRPTLFLAQLPNLLAGNISLVHGVVGSSRTFMGEEASGADALNIAHARIAAGQSDISLVGGAYNGTRWDLVLLFRLGTPLLEAPFRPVWDRGPNGALALAAMGAFVVLESREHAEKRGAKPIAKLSRVLSNRNPRKPGDTAATLQAEWSSLENAVNRDSAVVISGASGAEPATSEERKVLSEIGLPVRATTTYIGNGMEAQFLANIAIGCQAVRKGTLFPASGSGDTGDAPAGGISQAVVTSVGHWRGEGLALIERVG</sequence>